<organism evidence="1 2">
    <name type="scientific">Brachionus plicatilis</name>
    <name type="common">Marine rotifer</name>
    <name type="synonym">Brachionus muelleri</name>
    <dbReference type="NCBI Taxonomy" id="10195"/>
    <lineage>
        <taxon>Eukaryota</taxon>
        <taxon>Metazoa</taxon>
        <taxon>Spiralia</taxon>
        <taxon>Gnathifera</taxon>
        <taxon>Rotifera</taxon>
        <taxon>Eurotatoria</taxon>
        <taxon>Monogononta</taxon>
        <taxon>Pseudotrocha</taxon>
        <taxon>Ploima</taxon>
        <taxon>Brachionidae</taxon>
        <taxon>Brachionus</taxon>
    </lineage>
</organism>
<proteinExistence type="predicted"/>
<accession>A0A3M7QNA3</accession>
<dbReference type="EMBL" id="REGN01005660">
    <property type="protein sequence ID" value="RNA12554.1"/>
    <property type="molecule type" value="Genomic_DNA"/>
</dbReference>
<comment type="caution">
    <text evidence="1">The sequence shown here is derived from an EMBL/GenBank/DDBJ whole genome shotgun (WGS) entry which is preliminary data.</text>
</comment>
<keyword evidence="2" id="KW-1185">Reference proteome</keyword>
<evidence type="ECO:0000313" key="1">
    <source>
        <dbReference type="EMBL" id="RNA12554.1"/>
    </source>
</evidence>
<protein>
    <submittedName>
        <fullName evidence="1">Uncharacterized protein</fullName>
    </submittedName>
</protein>
<dbReference type="Proteomes" id="UP000276133">
    <property type="component" value="Unassembled WGS sequence"/>
</dbReference>
<sequence length="68" mass="7446">MIHTFCLFQNTREREKKKKSFSMDAEHFDDAAEVADVAVSQEAVDGAVEEADDAVCPPVCEPAHGANH</sequence>
<dbReference type="AlphaFoldDB" id="A0A3M7QNA3"/>
<gene>
    <name evidence="1" type="ORF">BpHYR1_003077</name>
</gene>
<reference evidence="1 2" key="1">
    <citation type="journal article" date="2018" name="Sci. Rep.">
        <title>Genomic signatures of local adaptation to the degree of environmental predictability in rotifers.</title>
        <authorList>
            <person name="Franch-Gras L."/>
            <person name="Hahn C."/>
            <person name="Garcia-Roger E.M."/>
            <person name="Carmona M.J."/>
            <person name="Serra M."/>
            <person name="Gomez A."/>
        </authorList>
    </citation>
    <scope>NUCLEOTIDE SEQUENCE [LARGE SCALE GENOMIC DNA]</scope>
    <source>
        <strain evidence="1">HYR1</strain>
    </source>
</reference>
<name>A0A3M7QNA3_BRAPC</name>
<evidence type="ECO:0000313" key="2">
    <source>
        <dbReference type="Proteomes" id="UP000276133"/>
    </source>
</evidence>